<evidence type="ECO:0000313" key="2">
    <source>
        <dbReference type="EMBL" id="KXN66706.1"/>
    </source>
</evidence>
<dbReference type="Proteomes" id="UP000070444">
    <property type="component" value="Unassembled WGS sequence"/>
</dbReference>
<evidence type="ECO:0008006" key="4">
    <source>
        <dbReference type="Google" id="ProtNLM"/>
    </source>
</evidence>
<evidence type="ECO:0000256" key="1">
    <source>
        <dbReference type="SAM" id="SignalP"/>
    </source>
</evidence>
<accession>A0A137NVA4</accession>
<organism evidence="2 3">
    <name type="scientific">Conidiobolus coronatus (strain ATCC 28846 / CBS 209.66 / NRRL 28638)</name>
    <name type="common">Delacroixia coronata</name>
    <dbReference type="NCBI Taxonomy" id="796925"/>
    <lineage>
        <taxon>Eukaryota</taxon>
        <taxon>Fungi</taxon>
        <taxon>Fungi incertae sedis</taxon>
        <taxon>Zoopagomycota</taxon>
        <taxon>Entomophthoromycotina</taxon>
        <taxon>Entomophthoromycetes</taxon>
        <taxon>Entomophthorales</taxon>
        <taxon>Ancylistaceae</taxon>
        <taxon>Conidiobolus</taxon>
    </lineage>
</organism>
<dbReference type="AlphaFoldDB" id="A0A137NVA4"/>
<proteinExistence type="predicted"/>
<name>A0A137NVA4_CONC2</name>
<feature type="signal peptide" evidence="1">
    <location>
        <begin position="1"/>
        <end position="23"/>
    </location>
</feature>
<reference evidence="2 3" key="1">
    <citation type="journal article" date="2015" name="Genome Biol. Evol.">
        <title>Phylogenomic analyses indicate that early fungi evolved digesting cell walls of algal ancestors of land plants.</title>
        <authorList>
            <person name="Chang Y."/>
            <person name="Wang S."/>
            <person name="Sekimoto S."/>
            <person name="Aerts A.L."/>
            <person name="Choi C."/>
            <person name="Clum A."/>
            <person name="LaButti K.M."/>
            <person name="Lindquist E.A."/>
            <person name="Yee Ngan C."/>
            <person name="Ohm R.A."/>
            <person name="Salamov A.A."/>
            <person name="Grigoriev I.V."/>
            <person name="Spatafora J.W."/>
            <person name="Berbee M.L."/>
        </authorList>
    </citation>
    <scope>NUCLEOTIDE SEQUENCE [LARGE SCALE GENOMIC DNA]</scope>
    <source>
        <strain evidence="2 3">NRRL 28638</strain>
    </source>
</reference>
<evidence type="ECO:0000313" key="3">
    <source>
        <dbReference type="Proteomes" id="UP000070444"/>
    </source>
</evidence>
<dbReference type="CDD" id="cd12148">
    <property type="entry name" value="fungal_TF_MHR"/>
    <property type="match status" value="1"/>
</dbReference>
<protein>
    <recommendedName>
        <fullName evidence="4">BTB domain-containing protein</fullName>
    </recommendedName>
</protein>
<feature type="chain" id="PRO_5007294096" description="BTB domain-containing protein" evidence="1">
    <location>
        <begin position="24"/>
        <end position="475"/>
    </location>
</feature>
<gene>
    <name evidence="2" type="ORF">CONCODRAFT_11393</name>
</gene>
<sequence>MLTDMILFTFILGYSLYIEPSTSLICPFSPIQNSNLFLIPTWNQFKSLKDFTACVIQSDQISISYFVISCSTFIQSLPKFQHFIKNKVLDLPTDSISNIKLLPFPLTRLLQLLYQKSFWDELLLQYFKEFHPMNPLFSIQLFNQKTATPTLLNAMYYCAYQSSKNCPYEITEYMDKLADQNIKKIVKNASIDNVRALIIHTILAQWGGNLALAKSLQAHPSRMCYLLRLHLNYNKLLQSDCYNRDILFCMARSCNIGLSSSYNFTPSYIESYKKPGPYLYDKKWQLLELDCSTLFFKFVNVTSITIWFPILFKLETNSFHKTWTYKIKELKELYESTAQTLDSLKEKYYLYKSTIAPFETMLKMTYHEAVTEMYELLKHKNKILQPTEISIILDHCHELYHVLSTAEEYSSFFQFFAHVIGLHYLNIYPKCSSLEKQRTKQRLLNLLLFMKDKFHPYFSLNYLLLKTGYNSLDEN</sequence>
<keyword evidence="1" id="KW-0732">Signal</keyword>
<dbReference type="EMBL" id="KQ964696">
    <property type="protein sequence ID" value="KXN66706.1"/>
    <property type="molecule type" value="Genomic_DNA"/>
</dbReference>
<keyword evidence="3" id="KW-1185">Reference proteome</keyword>